<reference evidence="2 3" key="1">
    <citation type="submission" date="2024-01" db="EMBL/GenBank/DDBJ databases">
        <title>The complete chloroplast genome sequence of Lithospermum erythrorhizon: insights into the phylogenetic relationship among Boraginaceae species and the maternal lineages of purple gromwells.</title>
        <authorList>
            <person name="Okada T."/>
            <person name="Watanabe K."/>
        </authorList>
    </citation>
    <scope>NUCLEOTIDE SEQUENCE [LARGE SCALE GENOMIC DNA]</scope>
</reference>
<comment type="caution">
    <text evidence="2">The sequence shown here is derived from an EMBL/GenBank/DDBJ whole genome shotgun (WGS) entry which is preliminary data.</text>
</comment>
<feature type="compositionally biased region" description="Basic and acidic residues" evidence="1">
    <location>
        <begin position="25"/>
        <end position="35"/>
    </location>
</feature>
<feature type="compositionally biased region" description="Basic and acidic residues" evidence="1">
    <location>
        <begin position="7"/>
        <end position="17"/>
    </location>
</feature>
<accession>A0AAV3S1F2</accession>
<name>A0AAV3S1F2_LITER</name>
<gene>
    <name evidence="2" type="ORF">LIER_34273</name>
</gene>
<dbReference type="AlphaFoldDB" id="A0AAV3S1F2"/>
<organism evidence="2 3">
    <name type="scientific">Lithospermum erythrorhizon</name>
    <name type="common">Purple gromwell</name>
    <name type="synonym">Lithospermum officinale var. erythrorhizon</name>
    <dbReference type="NCBI Taxonomy" id="34254"/>
    <lineage>
        <taxon>Eukaryota</taxon>
        <taxon>Viridiplantae</taxon>
        <taxon>Streptophyta</taxon>
        <taxon>Embryophyta</taxon>
        <taxon>Tracheophyta</taxon>
        <taxon>Spermatophyta</taxon>
        <taxon>Magnoliopsida</taxon>
        <taxon>eudicotyledons</taxon>
        <taxon>Gunneridae</taxon>
        <taxon>Pentapetalae</taxon>
        <taxon>asterids</taxon>
        <taxon>lamiids</taxon>
        <taxon>Boraginales</taxon>
        <taxon>Boraginaceae</taxon>
        <taxon>Boraginoideae</taxon>
        <taxon>Lithospermeae</taxon>
        <taxon>Lithospermum</taxon>
    </lineage>
</organism>
<dbReference type="EMBL" id="BAABME010014223">
    <property type="protein sequence ID" value="GAA0186985.1"/>
    <property type="molecule type" value="Genomic_DNA"/>
</dbReference>
<keyword evidence="3" id="KW-1185">Reference proteome</keyword>
<evidence type="ECO:0000313" key="2">
    <source>
        <dbReference type="EMBL" id="GAA0186985.1"/>
    </source>
</evidence>
<evidence type="ECO:0000313" key="3">
    <source>
        <dbReference type="Proteomes" id="UP001454036"/>
    </source>
</evidence>
<dbReference type="Proteomes" id="UP001454036">
    <property type="component" value="Unassembled WGS sequence"/>
</dbReference>
<proteinExistence type="predicted"/>
<protein>
    <submittedName>
        <fullName evidence="2">Uncharacterized protein</fullName>
    </submittedName>
</protein>
<evidence type="ECO:0000256" key="1">
    <source>
        <dbReference type="SAM" id="MobiDB-lite"/>
    </source>
</evidence>
<feature type="region of interest" description="Disordered" evidence="1">
    <location>
        <begin position="1"/>
        <end position="76"/>
    </location>
</feature>
<sequence>MEDDDVGGEKSHDEINVKENVIGEEDTKIIEERVNDSSAAEVTDMADASEPSVTTSIKDSKGKTVEPSITSEEHVD</sequence>